<evidence type="ECO:0000256" key="6">
    <source>
        <dbReference type="ARBA" id="ARBA00022801"/>
    </source>
</evidence>
<evidence type="ECO:0000256" key="13">
    <source>
        <dbReference type="ARBA" id="ARBA00076579"/>
    </source>
</evidence>
<keyword evidence="7" id="KW-0269">Exonuclease</keyword>
<dbReference type="Pfam" id="PF02811">
    <property type="entry name" value="PHP"/>
    <property type="match status" value="1"/>
</dbReference>
<organism evidence="16 17">
    <name type="scientific">Yersinia frederiksenii</name>
    <dbReference type="NCBI Taxonomy" id="29484"/>
    <lineage>
        <taxon>Bacteria</taxon>
        <taxon>Pseudomonadati</taxon>
        <taxon>Pseudomonadota</taxon>
        <taxon>Gammaproteobacteria</taxon>
        <taxon>Enterobacterales</taxon>
        <taxon>Yersiniaceae</taxon>
        <taxon>Yersinia</taxon>
    </lineage>
</organism>
<evidence type="ECO:0000256" key="8">
    <source>
        <dbReference type="ARBA" id="ARBA00023211"/>
    </source>
</evidence>
<keyword evidence="4" id="KW-0479">Metal-binding</keyword>
<dbReference type="AlphaFoldDB" id="A0A380PQN8"/>
<evidence type="ECO:0000256" key="2">
    <source>
        <dbReference type="ARBA" id="ARBA00022552"/>
    </source>
</evidence>
<keyword evidence="6" id="KW-0378">Hydrolase</keyword>
<dbReference type="EC" id="3.1.3.97" evidence="11"/>
<accession>A0A380PQN8</accession>
<name>A0A380PQN8_YERFR</name>
<feature type="domain" description="Polymerase/histidinol phosphatase N-terminal" evidence="15">
    <location>
        <begin position="58"/>
        <end position="125"/>
    </location>
</feature>
<evidence type="ECO:0000259" key="15">
    <source>
        <dbReference type="SMART" id="SM00481"/>
    </source>
</evidence>
<comment type="similarity">
    <text evidence="10">Belongs to the PHP family. TrpH/YciV subfamily.</text>
</comment>
<dbReference type="InterPro" id="IPR016195">
    <property type="entry name" value="Pol/histidinol_Pase-like"/>
</dbReference>
<sequence>MRKNLISRYHTQPRFLWIFVLVNKTVLTNKLVLSDNATLSGPADLPDPVAGSTAFTLYDLHSHTTASDGSLTPAALVIRAAQMRVGVLAITDHDTTAGLAEAAATIAQQQLALRLIPGVEISTLWENHEIHIVGLGIDIHHDSICQLLSEQSHHRYIRAQEISARLAKARIPDAWEGANRLASGGQVTRGHFARYLVELGLASNVGQVFKKYLAKGKTGYVPAQWCTIEQAIDAIKQSGGQAVLAHPGRYDLTAKWLKRLLAHFAEFGGDAMEVAQCQQAPHERAQLAQYARDYNLLASQGSDFHQPCSWIELGRKLWLPAGVEPVWRDWPTEPANSNVE</sequence>
<keyword evidence="3" id="KW-0540">Nuclease</keyword>
<dbReference type="GO" id="GO:0097657">
    <property type="term" value="F:3',5'-nucleotide bisphosphate phosphatase activity"/>
    <property type="evidence" value="ECO:0007669"/>
    <property type="project" value="UniProtKB-EC"/>
</dbReference>
<dbReference type="InterPro" id="IPR004013">
    <property type="entry name" value="PHP_dom"/>
</dbReference>
<evidence type="ECO:0000256" key="10">
    <source>
        <dbReference type="ARBA" id="ARBA00060813"/>
    </source>
</evidence>
<dbReference type="PANTHER" id="PTHR42924">
    <property type="entry name" value="EXONUCLEASE"/>
    <property type="match status" value="1"/>
</dbReference>
<dbReference type="EMBL" id="UHJA01000001">
    <property type="protein sequence ID" value="SUP75582.1"/>
    <property type="molecule type" value="Genomic_DNA"/>
</dbReference>
<evidence type="ECO:0000313" key="17">
    <source>
        <dbReference type="Proteomes" id="UP000254835"/>
    </source>
</evidence>
<evidence type="ECO:0000256" key="5">
    <source>
        <dbReference type="ARBA" id="ARBA00022741"/>
    </source>
</evidence>
<evidence type="ECO:0000256" key="7">
    <source>
        <dbReference type="ARBA" id="ARBA00022839"/>
    </source>
</evidence>
<dbReference type="InterPro" id="IPR052018">
    <property type="entry name" value="PHP_domain"/>
</dbReference>
<dbReference type="GO" id="GO:0000166">
    <property type="term" value="F:nucleotide binding"/>
    <property type="evidence" value="ECO:0007669"/>
    <property type="project" value="UniProtKB-KW"/>
</dbReference>
<dbReference type="Proteomes" id="UP000254835">
    <property type="component" value="Unassembled WGS sequence"/>
</dbReference>
<dbReference type="GO" id="GO:0035312">
    <property type="term" value="F:5'-3' DNA exonuclease activity"/>
    <property type="evidence" value="ECO:0007669"/>
    <property type="project" value="TreeGrafter"/>
</dbReference>
<dbReference type="GO" id="GO:0046872">
    <property type="term" value="F:metal ion binding"/>
    <property type="evidence" value="ECO:0007669"/>
    <property type="project" value="UniProtKB-KW"/>
</dbReference>
<gene>
    <name evidence="16" type="ORF">NCTC11470_00595</name>
</gene>
<evidence type="ECO:0000256" key="1">
    <source>
        <dbReference type="ARBA" id="ARBA00001936"/>
    </source>
</evidence>
<proteinExistence type="inferred from homology"/>
<evidence type="ECO:0000256" key="12">
    <source>
        <dbReference type="ARBA" id="ARBA00070391"/>
    </source>
</evidence>
<evidence type="ECO:0000256" key="14">
    <source>
        <dbReference type="ARBA" id="ARBA00077052"/>
    </source>
</evidence>
<evidence type="ECO:0000256" key="9">
    <source>
        <dbReference type="ARBA" id="ARBA00052705"/>
    </source>
</evidence>
<dbReference type="InterPro" id="IPR003141">
    <property type="entry name" value="Pol/His_phosphatase_N"/>
</dbReference>
<reference evidence="16 17" key="1">
    <citation type="submission" date="2018-06" db="EMBL/GenBank/DDBJ databases">
        <authorList>
            <consortium name="Pathogen Informatics"/>
            <person name="Doyle S."/>
        </authorList>
    </citation>
    <scope>NUCLEOTIDE SEQUENCE [LARGE SCALE GENOMIC DNA]</scope>
    <source>
        <strain evidence="16 17">NCTC11470</strain>
    </source>
</reference>
<keyword evidence="2" id="KW-0698">rRNA processing</keyword>
<dbReference type="PANTHER" id="PTHR42924:SF3">
    <property type="entry name" value="POLYMERASE_HISTIDINOL PHOSPHATASE N-TERMINAL DOMAIN-CONTAINING PROTEIN"/>
    <property type="match status" value="1"/>
</dbReference>
<dbReference type="NCBIfam" id="NF047791">
    <property type="entry name" value="RNaseRnm"/>
    <property type="match status" value="1"/>
</dbReference>
<evidence type="ECO:0000256" key="4">
    <source>
        <dbReference type="ARBA" id="ARBA00022723"/>
    </source>
</evidence>
<evidence type="ECO:0000256" key="11">
    <source>
        <dbReference type="ARBA" id="ARBA00066579"/>
    </source>
</evidence>
<dbReference type="FunFam" id="1.10.150.650:FF:000001">
    <property type="entry name" value="PHP domain protein"/>
    <property type="match status" value="1"/>
</dbReference>
<comment type="catalytic activity">
    <reaction evidence="9">
        <text>a ribonucleoside 3',5'-bisphosphate + H2O = a ribonucleoside 5'-phosphate + phosphate</text>
        <dbReference type="Rhea" id="RHEA:43532"/>
        <dbReference type="ChEBI" id="CHEBI:15377"/>
        <dbReference type="ChEBI" id="CHEBI:43474"/>
        <dbReference type="ChEBI" id="CHEBI:58043"/>
        <dbReference type="ChEBI" id="CHEBI:83402"/>
        <dbReference type="EC" id="3.1.3.97"/>
    </reaction>
</comment>
<dbReference type="GO" id="GO:0004534">
    <property type="term" value="F:5'-3' RNA exonuclease activity"/>
    <property type="evidence" value="ECO:0007669"/>
    <property type="project" value="TreeGrafter"/>
</dbReference>
<dbReference type="GO" id="GO:0006364">
    <property type="term" value="P:rRNA processing"/>
    <property type="evidence" value="ECO:0007669"/>
    <property type="project" value="UniProtKB-KW"/>
</dbReference>
<dbReference type="Gene3D" id="3.20.20.140">
    <property type="entry name" value="Metal-dependent hydrolases"/>
    <property type="match status" value="1"/>
</dbReference>
<dbReference type="CDD" id="cd07438">
    <property type="entry name" value="PHP_HisPPase_AMP"/>
    <property type="match status" value="1"/>
</dbReference>
<keyword evidence="8" id="KW-0464">Manganese</keyword>
<dbReference type="Gene3D" id="1.10.150.650">
    <property type="match status" value="1"/>
</dbReference>
<evidence type="ECO:0000256" key="3">
    <source>
        <dbReference type="ARBA" id="ARBA00022722"/>
    </source>
</evidence>
<dbReference type="SUPFAM" id="SSF89550">
    <property type="entry name" value="PHP domain-like"/>
    <property type="match status" value="1"/>
</dbReference>
<keyword evidence="5" id="KW-0547">Nucleotide-binding</keyword>
<protein>
    <recommendedName>
        <fullName evidence="12">5'-3' exoribonuclease Rnm</fullName>
        <ecNumber evidence="11">3.1.3.97</ecNumber>
    </recommendedName>
    <alternativeName>
        <fullName evidence="13">3',5'-nucleotide bisphosphate phosphatase</fullName>
    </alternativeName>
    <alternativeName>
        <fullName evidence="14">RNase AM</fullName>
    </alternativeName>
</protein>
<evidence type="ECO:0000313" key="16">
    <source>
        <dbReference type="EMBL" id="SUP75582.1"/>
    </source>
</evidence>
<dbReference type="SMART" id="SM00481">
    <property type="entry name" value="POLIIIAc"/>
    <property type="match status" value="1"/>
</dbReference>
<comment type="cofactor">
    <cofactor evidence="1">
        <name>Mn(2+)</name>
        <dbReference type="ChEBI" id="CHEBI:29035"/>
    </cofactor>
</comment>